<dbReference type="PANTHER" id="PTHR30511:SF0">
    <property type="entry name" value="ALANINE RACEMASE, CATABOLIC-RELATED"/>
    <property type="match status" value="1"/>
</dbReference>
<dbReference type="UniPathway" id="UPA00042">
    <property type="reaction ID" value="UER00497"/>
</dbReference>
<feature type="active site" description="Proton acceptor; specific for D-alanine" evidence="5">
    <location>
        <position position="36"/>
    </location>
</feature>
<dbReference type="CDD" id="cd00430">
    <property type="entry name" value="PLPDE_III_AR"/>
    <property type="match status" value="1"/>
</dbReference>
<dbReference type="PANTHER" id="PTHR30511">
    <property type="entry name" value="ALANINE RACEMASE"/>
    <property type="match status" value="1"/>
</dbReference>
<dbReference type="PROSITE" id="PS00395">
    <property type="entry name" value="ALANINE_RACEMASE"/>
    <property type="match status" value="1"/>
</dbReference>
<dbReference type="OrthoDB" id="9813814at2"/>
<evidence type="ECO:0000256" key="5">
    <source>
        <dbReference type="HAMAP-Rule" id="MF_01201"/>
    </source>
</evidence>
<gene>
    <name evidence="9" type="ORF">DGI_2614</name>
</gene>
<dbReference type="InterPro" id="IPR029066">
    <property type="entry name" value="PLP-binding_barrel"/>
</dbReference>
<dbReference type="GO" id="GO:0030632">
    <property type="term" value="P:D-alanine biosynthetic process"/>
    <property type="evidence" value="ECO:0007669"/>
    <property type="project" value="UniProtKB-UniRule"/>
</dbReference>
<dbReference type="SUPFAM" id="SSF50621">
    <property type="entry name" value="Alanine racemase C-terminal domain-like"/>
    <property type="match status" value="1"/>
</dbReference>
<dbReference type="GO" id="GO:0008784">
    <property type="term" value="F:alanine racemase activity"/>
    <property type="evidence" value="ECO:0007669"/>
    <property type="project" value="UniProtKB-UniRule"/>
</dbReference>
<evidence type="ECO:0000256" key="7">
    <source>
        <dbReference type="PIRSR" id="PIRSR600821-52"/>
    </source>
</evidence>
<evidence type="ECO:0000256" key="1">
    <source>
        <dbReference type="ARBA" id="ARBA00000316"/>
    </source>
</evidence>
<dbReference type="RefSeq" id="WP_021761355.1">
    <property type="nucleotide sequence ID" value="NC_022444.1"/>
</dbReference>
<evidence type="ECO:0000256" key="3">
    <source>
        <dbReference type="ARBA" id="ARBA00022898"/>
    </source>
</evidence>
<dbReference type="PATRIC" id="fig|1121448.10.peg.2565"/>
<keyword evidence="4 5" id="KW-0413">Isomerase</keyword>
<dbReference type="GO" id="GO:0030170">
    <property type="term" value="F:pyridoxal phosphate binding"/>
    <property type="evidence" value="ECO:0007669"/>
    <property type="project" value="UniProtKB-UniRule"/>
</dbReference>
<dbReference type="InterPro" id="IPR001608">
    <property type="entry name" value="Ala_racemase_N"/>
</dbReference>
<reference evidence="10" key="2">
    <citation type="submission" date="2013-07" db="EMBL/GenBank/DDBJ databases">
        <authorList>
            <person name="Morais-Silva F.O."/>
            <person name="Rezende A.M."/>
            <person name="Pimentel C."/>
            <person name="Resende D.M."/>
            <person name="Santos C.I."/>
            <person name="Clemente C."/>
            <person name="de Oliveira L.M."/>
            <person name="da Silva S.M."/>
            <person name="Costa D.A."/>
            <person name="Varela-Raposo A."/>
            <person name="Horacio E.C.A."/>
            <person name="Matos M."/>
            <person name="Flores O."/>
            <person name="Ruiz J.C."/>
            <person name="Rodrigues-Pousada C."/>
        </authorList>
    </citation>
    <scope>NUCLEOTIDE SEQUENCE [LARGE SCALE GENOMIC DNA]</scope>
    <source>
        <strain evidence="10">ATCC 19364 / DSM 1382 / NCIMB 9332 / VKM B-1759</strain>
    </source>
</reference>
<dbReference type="Gene3D" id="2.40.37.10">
    <property type="entry name" value="Lyase, Ornithine Decarboxylase, Chain A, domain 1"/>
    <property type="match status" value="1"/>
</dbReference>
<dbReference type="FunFam" id="3.20.20.10:FF:000002">
    <property type="entry name" value="Alanine racemase"/>
    <property type="match status" value="1"/>
</dbReference>
<dbReference type="SUPFAM" id="SSF51419">
    <property type="entry name" value="PLP-binding barrel"/>
    <property type="match status" value="1"/>
</dbReference>
<evidence type="ECO:0000259" key="8">
    <source>
        <dbReference type="SMART" id="SM01005"/>
    </source>
</evidence>
<evidence type="ECO:0000313" key="10">
    <source>
        <dbReference type="Proteomes" id="UP000016587"/>
    </source>
</evidence>
<protein>
    <recommendedName>
        <fullName evidence="5">Alanine racemase</fullName>
        <ecNumber evidence="5">5.1.1.1</ecNumber>
    </recommendedName>
</protein>
<comment type="function">
    <text evidence="5">Catalyzes the interconversion of L-alanine and D-alanine. May also act on other amino acids.</text>
</comment>
<evidence type="ECO:0000313" key="9">
    <source>
        <dbReference type="EMBL" id="AGW14345.1"/>
    </source>
</evidence>
<keyword evidence="3 5" id="KW-0663">Pyridoxal phosphate</keyword>
<evidence type="ECO:0000256" key="2">
    <source>
        <dbReference type="ARBA" id="ARBA00001933"/>
    </source>
</evidence>
<dbReference type="AlphaFoldDB" id="T2GCN7"/>
<comment type="cofactor">
    <cofactor evidence="2 5 6">
        <name>pyridoxal 5'-phosphate</name>
        <dbReference type="ChEBI" id="CHEBI:597326"/>
    </cofactor>
</comment>
<feature type="domain" description="Alanine racemase C-terminal" evidence="8">
    <location>
        <begin position="244"/>
        <end position="369"/>
    </location>
</feature>
<sequence length="369" mass="40192">MALDYNLLDVRVDLKAVRANFKLLQGHCRGCMVVVKADGYGHGLLEVARGLSLDGARMFAVGAVSEGVRLREAGLPGRILSLLGPQDMREAKAVAGQNLLPLIYRLDQLQMLAEATAGRPQQIALKLDTGMRRLGFTPEDLPALLDQLQKAKNLEPVLAMSHLATADDPNQAEFVQEQAARFQQCRAQFERRGLNLEYSMVNSAGLLGYPELHFDIQRPGISLYGVNPFHGTAWEAKGTGLQPTMTANAPVLQVHTLKKGESISYGRTFTAEEDLTVAIVAMGYADCISRSLSNKSYVCLHGQRARILGRVCMQLTAVDVTHIPQTVASDTAWILGGPGPGAITANDLAGWWDTIPYEVFCLLGLNRRV</sequence>
<dbReference type="InterPro" id="IPR020622">
    <property type="entry name" value="Ala_racemase_pyridoxalP-BS"/>
</dbReference>
<evidence type="ECO:0000256" key="6">
    <source>
        <dbReference type="PIRSR" id="PIRSR600821-50"/>
    </source>
</evidence>
<dbReference type="STRING" id="1121448.DGI_2614"/>
<dbReference type="Proteomes" id="UP000016587">
    <property type="component" value="Chromosome"/>
</dbReference>
<dbReference type="InterPro" id="IPR011079">
    <property type="entry name" value="Ala_racemase_C"/>
</dbReference>
<dbReference type="EC" id="5.1.1.1" evidence="5"/>
<comment type="catalytic activity">
    <reaction evidence="1 5">
        <text>L-alanine = D-alanine</text>
        <dbReference type="Rhea" id="RHEA:20249"/>
        <dbReference type="ChEBI" id="CHEBI:57416"/>
        <dbReference type="ChEBI" id="CHEBI:57972"/>
        <dbReference type="EC" id="5.1.1.1"/>
    </reaction>
</comment>
<dbReference type="InterPro" id="IPR009006">
    <property type="entry name" value="Ala_racemase/Decarboxylase_C"/>
</dbReference>
<name>T2GCN7_MEGG1</name>
<dbReference type="GO" id="GO:0005829">
    <property type="term" value="C:cytosol"/>
    <property type="evidence" value="ECO:0007669"/>
    <property type="project" value="TreeGrafter"/>
</dbReference>
<dbReference type="KEGG" id="dgg:DGI_2614"/>
<organism evidence="9 10">
    <name type="scientific">Megalodesulfovibrio gigas (strain ATCC 19364 / DSM 1382 / NCIMB 9332 / VKM B-1759)</name>
    <name type="common">Desulfovibrio gigas</name>
    <dbReference type="NCBI Taxonomy" id="1121448"/>
    <lineage>
        <taxon>Bacteria</taxon>
        <taxon>Pseudomonadati</taxon>
        <taxon>Thermodesulfobacteriota</taxon>
        <taxon>Desulfovibrionia</taxon>
        <taxon>Desulfovibrionales</taxon>
        <taxon>Desulfovibrionaceae</taxon>
        <taxon>Megalodesulfovibrio</taxon>
    </lineage>
</organism>
<dbReference type="HAMAP" id="MF_01201">
    <property type="entry name" value="Ala_racemase"/>
    <property type="match status" value="1"/>
</dbReference>
<dbReference type="InterPro" id="IPR000821">
    <property type="entry name" value="Ala_racemase"/>
</dbReference>
<dbReference type="eggNOG" id="COG0787">
    <property type="taxonomic scope" value="Bacteria"/>
</dbReference>
<accession>T2GCN7</accession>
<evidence type="ECO:0000256" key="4">
    <source>
        <dbReference type="ARBA" id="ARBA00023235"/>
    </source>
</evidence>
<feature type="binding site" evidence="5 7">
    <location>
        <position position="133"/>
    </location>
    <ligand>
        <name>substrate</name>
    </ligand>
</feature>
<dbReference type="Pfam" id="PF01168">
    <property type="entry name" value="Ala_racemase_N"/>
    <property type="match status" value="1"/>
</dbReference>
<dbReference type="EMBL" id="CP006585">
    <property type="protein sequence ID" value="AGW14345.1"/>
    <property type="molecule type" value="Genomic_DNA"/>
</dbReference>
<dbReference type="Pfam" id="PF00842">
    <property type="entry name" value="Ala_racemase_C"/>
    <property type="match status" value="1"/>
</dbReference>
<feature type="modified residue" description="N6-(pyridoxal phosphate)lysine" evidence="5 6">
    <location>
        <position position="36"/>
    </location>
</feature>
<feature type="binding site" evidence="5 7">
    <location>
        <position position="313"/>
    </location>
    <ligand>
        <name>substrate</name>
    </ligand>
</feature>
<dbReference type="Gene3D" id="3.20.20.10">
    <property type="entry name" value="Alanine racemase"/>
    <property type="match status" value="1"/>
</dbReference>
<dbReference type="NCBIfam" id="TIGR00492">
    <property type="entry name" value="alr"/>
    <property type="match status" value="1"/>
</dbReference>
<comment type="pathway">
    <text evidence="5">Amino-acid biosynthesis; D-alanine biosynthesis; D-alanine from L-alanine: step 1/1.</text>
</comment>
<comment type="similarity">
    <text evidence="5">Belongs to the alanine racemase family.</text>
</comment>
<reference evidence="9 10" key="1">
    <citation type="journal article" date="2013" name="J. Bacteriol.">
        <title>Roles of HynAB and Ech, the only two hydrogenases found in the model sulfate reducer Desulfovibrio gigas.</title>
        <authorList>
            <person name="Morais-Silva F.O."/>
            <person name="Santos C.I."/>
            <person name="Rodrigues R."/>
            <person name="Pereira I.A."/>
            <person name="Rodrigues-Pousada C."/>
        </authorList>
    </citation>
    <scope>NUCLEOTIDE SEQUENCE [LARGE SCALE GENOMIC DNA]</scope>
    <source>
        <strain evidence="10">ATCC 19364 / DSM 1382 / NCIMB 9332 / VKM B-1759</strain>
    </source>
</reference>
<feature type="active site" description="Proton acceptor; specific for L-alanine" evidence="5">
    <location>
        <position position="265"/>
    </location>
</feature>
<proteinExistence type="inferred from homology"/>
<dbReference type="HOGENOM" id="CLU_028393_2_2_7"/>
<dbReference type="SMART" id="SM01005">
    <property type="entry name" value="Ala_racemase_C"/>
    <property type="match status" value="1"/>
</dbReference>
<dbReference type="PRINTS" id="PR00992">
    <property type="entry name" value="ALARACEMASE"/>
</dbReference>
<keyword evidence="10" id="KW-1185">Reference proteome</keyword>